<comment type="similarity">
    <text evidence="1">Belongs to the phosphate acetyltransferase and butyryltransferase family.</text>
</comment>
<evidence type="ECO:0000256" key="1">
    <source>
        <dbReference type="ARBA" id="ARBA00005656"/>
    </source>
</evidence>
<evidence type="ECO:0000256" key="2">
    <source>
        <dbReference type="ARBA" id="ARBA00022679"/>
    </source>
</evidence>
<evidence type="ECO:0000313" key="5">
    <source>
        <dbReference type="EMBL" id="MDQ0324707.1"/>
    </source>
</evidence>
<dbReference type="NCBIfam" id="NF008852">
    <property type="entry name" value="PRK11890.1"/>
    <property type="match status" value="1"/>
</dbReference>
<dbReference type="PANTHER" id="PTHR43356:SF2">
    <property type="entry name" value="PHOSPHATE ACETYLTRANSFERASE"/>
    <property type="match status" value="1"/>
</dbReference>
<dbReference type="Pfam" id="PF01515">
    <property type="entry name" value="PTA_PTB"/>
    <property type="match status" value="1"/>
</dbReference>
<protein>
    <submittedName>
        <fullName evidence="5">Phosphotransacetylase</fullName>
    </submittedName>
</protein>
<gene>
    <name evidence="5" type="ORF">J2R99_000556</name>
</gene>
<dbReference type="InterPro" id="IPR002505">
    <property type="entry name" value="PTA_PTB"/>
</dbReference>
<dbReference type="Gene3D" id="3.40.718.10">
    <property type="entry name" value="Isopropylmalate Dehydrogenase"/>
    <property type="match status" value="1"/>
</dbReference>
<dbReference type="Proteomes" id="UP001230253">
    <property type="component" value="Unassembled WGS sequence"/>
</dbReference>
<proteinExistence type="inferred from homology"/>
<dbReference type="EMBL" id="JAUSUK010000001">
    <property type="protein sequence ID" value="MDQ0324707.1"/>
    <property type="molecule type" value="Genomic_DNA"/>
</dbReference>
<dbReference type="PIRSF" id="PIRSF000428">
    <property type="entry name" value="P_Ac_trans"/>
    <property type="match status" value="1"/>
</dbReference>
<accession>A0ABU0C3A0</accession>
<evidence type="ECO:0000259" key="4">
    <source>
        <dbReference type="Pfam" id="PF01515"/>
    </source>
</evidence>
<dbReference type="PANTHER" id="PTHR43356">
    <property type="entry name" value="PHOSPHATE ACETYLTRANSFERASE"/>
    <property type="match status" value="1"/>
</dbReference>
<dbReference type="NCBIfam" id="NF006045">
    <property type="entry name" value="PRK08190.1"/>
    <property type="match status" value="1"/>
</dbReference>
<keyword evidence="2" id="KW-0808">Transferase</keyword>
<sequence length="314" mass="32614">MTVFSQISEAGSQLAHLKELCAHLPPLPTSVIFPCDETSLRSATDGASEGLIDPVLVGPSEMIQKLALTHEIDIAGLRIVDAANAKAAAAKGIELAHLGEVGAVMKGALHSDELMGAVVKRDVGLRTAKRISHVFMMRAPTYPKSLMITDAVVNIAPALEDKLHIAQNAIDLARALGIEIPRLAVLSAVETVNPKIPSTVDAAALCKMADRGQIRGGIIDGPLAFDNAISADAARTKGIVSEVAGRPDILLVPDLAAGNMLVKELTFLGRAEVAGIVLGTSVPVILTSRADSLESRISSCALAALLANQTAARA</sequence>
<evidence type="ECO:0000313" key="6">
    <source>
        <dbReference type="Proteomes" id="UP001230253"/>
    </source>
</evidence>
<name>A0ABU0C3A0_9BRAD</name>
<dbReference type="InterPro" id="IPR012147">
    <property type="entry name" value="P_Ac_Bu_trans"/>
</dbReference>
<evidence type="ECO:0000256" key="3">
    <source>
        <dbReference type="ARBA" id="ARBA00023315"/>
    </source>
</evidence>
<dbReference type="InterPro" id="IPR050500">
    <property type="entry name" value="Phos_Acetyltrans/Butyryltrans"/>
</dbReference>
<reference evidence="5 6" key="1">
    <citation type="submission" date="2023-07" db="EMBL/GenBank/DDBJ databases">
        <title>Genomic Encyclopedia of Type Strains, Phase IV (KMG-IV): sequencing the most valuable type-strain genomes for metagenomic binning, comparative biology and taxonomic classification.</title>
        <authorList>
            <person name="Goeker M."/>
        </authorList>
    </citation>
    <scope>NUCLEOTIDE SEQUENCE [LARGE SCALE GENOMIC DNA]</scope>
    <source>
        <strain evidence="5 6">DSM 11549</strain>
    </source>
</reference>
<dbReference type="SUPFAM" id="SSF53659">
    <property type="entry name" value="Isocitrate/Isopropylmalate dehydrogenase-like"/>
    <property type="match status" value="1"/>
</dbReference>
<dbReference type="RefSeq" id="WP_307152971.1">
    <property type="nucleotide sequence ID" value="NZ_JAUSUK010000001.1"/>
</dbReference>
<keyword evidence="3" id="KW-0012">Acyltransferase</keyword>
<keyword evidence="6" id="KW-1185">Reference proteome</keyword>
<feature type="domain" description="Phosphate acetyl/butaryl transferase" evidence="4">
    <location>
        <begin position="88"/>
        <end position="304"/>
    </location>
</feature>
<organism evidence="5 6">
    <name type="scientific">Rhodopseudomonas julia</name>
    <dbReference type="NCBI Taxonomy" id="200617"/>
    <lineage>
        <taxon>Bacteria</taxon>
        <taxon>Pseudomonadati</taxon>
        <taxon>Pseudomonadota</taxon>
        <taxon>Alphaproteobacteria</taxon>
        <taxon>Hyphomicrobiales</taxon>
        <taxon>Nitrobacteraceae</taxon>
        <taxon>Rhodopseudomonas</taxon>
    </lineage>
</organism>
<comment type="caution">
    <text evidence="5">The sequence shown here is derived from an EMBL/GenBank/DDBJ whole genome shotgun (WGS) entry which is preliminary data.</text>
</comment>